<evidence type="ECO:0000256" key="1">
    <source>
        <dbReference type="SAM" id="Phobius"/>
    </source>
</evidence>
<feature type="transmembrane region" description="Helical" evidence="1">
    <location>
        <begin position="108"/>
        <end position="127"/>
    </location>
</feature>
<proteinExistence type="predicted"/>
<evidence type="ECO:0000313" key="3">
    <source>
        <dbReference type="Proteomes" id="UP000474567"/>
    </source>
</evidence>
<feature type="transmembrane region" description="Helical" evidence="1">
    <location>
        <begin position="85"/>
        <end position="102"/>
    </location>
</feature>
<protein>
    <submittedName>
        <fullName evidence="2">Uncharacterized protein</fullName>
    </submittedName>
</protein>
<gene>
    <name evidence="2" type="ORF">FLACOL7796_04742</name>
</gene>
<reference evidence="2 3" key="1">
    <citation type="submission" date="2020-02" db="EMBL/GenBank/DDBJ databases">
        <authorList>
            <person name="Criscuolo A."/>
        </authorList>
    </citation>
    <scope>NUCLEOTIDE SEQUENCE [LARGE SCALE GENOMIC DNA]</scope>
    <source>
        <strain evidence="2">CECT7796</strain>
    </source>
</reference>
<feature type="transmembrane region" description="Helical" evidence="1">
    <location>
        <begin position="21"/>
        <end position="42"/>
    </location>
</feature>
<keyword evidence="3" id="KW-1185">Reference proteome</keyword>
<comment type="caution">
    <text evidence="2">The sequence shown here is derived from an EMBL/GenBank/DDBJ whole genome shotgun (WGS) entry which is preliminary data.</text>
</comment>
<accession>A0ABM8KQD5</accession>
<dbReference type="Proteomes" id="UP000474567">
    <property type="component" value="Unassembled WGS sequence"/>
</dbReference>
<name>A0ABM8KQD5_9FLAO</name>
<dbReference type="EMBL" id="CADCST010000197">
    <property type="protein sequence ID" value="CAA9203439.1"/>
    <property type="molecule type" value="Genomic_DNA"/>
</dbReference>
<keyword evidence="1" id="KW-0812">Transmembrane</keyword>
<keyword evidence="1" id="KW-0472">Membrane</keyword>
<keyword evidence="1" id="KW-1133">Transmembrane helix</keyword>
<feature type="transmembrane region" description="Helical" evidence="1">
    <location>
        <begin position="54"/>
        <end position="73"/>
    </location>
</feature>
<organism evidence="2 3">
    <name type="scientific">Flavobacterium collinsii</name>
    <dbReference type="NCBI Taxonomy" id="1114861"/>
    <lineage>
        <taxon>Bacteria</taxon>
        <taxon>Pseudomonadati</taxon>
        <taxon>Bacteroidota</taxon>
        <taxon>Flavobacteriia</taxon>
        <taxon>Flavobacteriales</taxon>
        <taxon>Flavobacteriaceae</taxon>
        <taxon>Flavobacterium</taxon>
    </lineage>
</organism>
<evidence type="ECO:0000313" key="2">
    <source>
        <dbReference type="EMBL" id="CAA9203439.1"/>
    </source>
</evidence>
<sequence>MLNYILQICVLIFLIYIGHRLGYIFIPNLIIGIVSLMILTNLSFEGTTRSIAEVPIFIFNLFLYVILFFSSLFIYSDNNSEKKHYFIRPIILFGIIVVFELFTLKFDRAFACIFFPISLAFFPLYGLKYYKKY</sequence>